<organism evidence="1 2">
    <name type="scientific">Tagetes erecta</name>
    <name type="common">African marigold</name>
    <dbReference type="NCBI Taxonomy" id="13708"/>
    <lineage>
        <taxon>Eukaryota</taxon>
        <taxon>Viridiplantae</taxon>
        <taxon>Streptophyta</taxon>
        <taxon>Embryophyta</taxon>
        <taxon>Tracheophyta</taxon>
        <taxon>Spermatophyta</taxon>
        <taxon>Magnoliopsida</taxon>
        <taxon>eudicotyledons</taxon>
        <taxon>Gunneridae</taxon>
        <taxon>Pentapetalae</taxon>
        <taxon>asterids</taxon>
        <taxon>campanulids</taxon>
        <taxon>Asterales</taxon>
        <taxon>Asteraceae</taxon>
        <taxon>Asteroideae</taxon>
        <taxon>Heliantheae alliance</taxon>
        <taxon>Tageteae</taxon>
        <taxon>Tagetes</taxon>
    </lineage>
</organism>
<accession>A0AAD8KBB5</accession>
<protein>
    <submittedName>
        <fullName evidence="1">Uncharacterized protein</fullName>
    </submittedName>
</protein>
<dbReference type="EMBL" id="JAUHHV010000007">
    <property type="protein sequence ID" value="KAK1419503.1"/>
    <property type="molecule type" value="Genomic_DNA"/>
</dbReference>
<dbReference type="AlphaFoldDB" id="A0AAD8KBB5"/>
<reference evidence="1" key="1">
    <citation type="journal article" date="2023" name="bioRxiv">
        <title>Improved chromosome-level genome assembly for marigold (Tagetes erecta).</title>
        <authorList>
            <person name="Jiang F."/>
            <person name="Yuan L."/>
            <person name="Wang S."/>
            <person name="Wang H."/>
            <person name="Xu D."/>
            <person name="Wang A."/>
            <person name="Fan W."/>
        </authorList>
    </citation>
    <scope>NUCLEOTIDE SEQUENCE</scope>
    <source>
        <strain evidence="1">WSJ</strain>
        <tissue evidence="1">Leaf</tissue>
    </source>
</reference>
<dbReference type="Proteomes" id="UP001229421">
    <property type="component" value="Unassembled WGS sequence"/>
</dbReference>
<gene>
    <name evidence="1" type="ORF">QVD17_28675</name>
</gene>
<name>A0AAD8KBB5_TARER</name>
<evidence type="ECO:0000313" key="1">
    <source>
        <dbReference type="EMBL" id="KAK1419503.1"/>
    </source>
</evidence>
<proteinExistence type="predicted"/>
<evidence type="ECO:0000313" key="2">
    <source>
        <dbReference type="Proteomes" id="UP001229421"/>
    </source>
</evidence>
<sequence>MTSYIRGDGVDGEVVNELHELASSPSLARRDQSTRNRQGGKRVLHLVDEIKITCLNCCSLWEPWEDHSHLKEVQRAVFRDSLREKCVYLTVNTNSFFVVGLRLVTNLFH</sequence>
<comment type="caution">
    <text evidence="1">The sequence shown here is derived from an EMBL/GenBank/DDBJ whole genome shotgun (WGS) entry which is preliminary data.</text>
</comment>
<keyword evidence="2" id="KW-1185">Reference proteome</keyword>